<dbReference type="KEGG" id="lvs:LOKVESSMR4R_00581"/>
<evidence type="ECO:0000313" key="11">
    <source>
        <dbReference type="EMBL" id="ART99917.1"/>
    </source>
</evidence>
<comment type="similarity">
    <text evidence="1 8">Belongs to the class-I aminoacyl-tRNA synthetase family. Glutamate--tRNA ligase type 1 subfamily.</text>
</comment>
<dbReference type="Pfam" id="PF00749">
    <property type="entry name" value="tRNA-synt_1c"/>
    <property type="match status" value="1"/>
</dbReference>
<dbReference type="OrthoDB" id="9807503at2"/>
<comment type="function">
    <text evidence="8">Catalyzes the attachment of glutamate to tRNA(Glu) in a two-step reaction: glutamate is first activated by ATP to form Glu-AMP and then transferred to the acceptor end of tRNA(Glu).</text>
</comment>
<reference evidence="11 12" key="1">
    <citation type="submission" date="2017-05" db="EMBL/GenBank/DDBJ databases">
        <title>Genome Sequence of Loktanella vestfoldensis Strain SMR4r Isolated from a Culture of the Diatom Skeletonema marinoi.</title>
        <authorList>
            <person name="Topel M."/>
            <person name="Pinder M.I.M."/>
            <person name="Johansson O.N."/>
            <person name="Kourtchenko O."/>
            <person name="Godhe A."/>
            <person name="Clarke A.K."/>
        </authorList>
    </citation>
    <scope>NUCLEOTIDE SEQUENCE [LARGE SCALE GENOMIC DNA]</scope>
    <source>
        <strain evidence="11 12">SMR4r</strain>
    </source>
</reference>
<evidence type="ECO:0000256" key="8">
    <source>
        <dbReference type="HAMAP-Rule" id="MF_00022"/>
    </source>
</evidence>
<evidence type="ECO:0000256" key="6">
    <source>
        <dbReference type="ARBA" id="ARBA00022917"/>
    </source>
</evidence>
<evidence type="ECO:0000259" key="10">
    <source>
        <dbReference type="Pfam" id="PF19269"/>
    </source>
</evidence>
<keyword evidence="3 8" id="KW-0436">Ligase</keyword>
<sequence length="439" mass="48725">MTTTRFAPSPTGWLHIGNLRAALFNYAIARQNGGTFVLRIDDTDPERSKDEYVEGIKADLTWLGLTWDRMEYQSRRMDRYAEAKQRLIDMGRLYECFETPVELDLKRKKQLNMGKPPVYDRAALALSEDEKTALRAERGSHWRFKLDQQRIEWADGIIGDISIDAASVSDPVLFKNDGQILYTLASVVDDVEMGITDIVRGSDHVTNTATQIQIIQALGGTVPRFAHHSLLTGPKGEALSKRLGTLSLRDLRAQGIAPQAILSLMARLGSSDPVELRANVAEVVAGFDLSKFGSAPTKFDAEDLGPLTARHLATLSVDDVADVLTSAAVPSDLWVPFWTLVRDNITTLDDVAGWWAMFRDGATPLVADEDRDFIAKALFLLDNPPYTADTWANWTTLVKDETGRKGKALFMPLRKAVTGLERGPEMAEVMPLLQVKPKL</sequence>
<evidence type="ECO:0000313" key="12">
    <source>
        <dbReference type="Proteomes" id="UP000195273"/>
    </source>
</evidence>
<dbReference type="InterPro" id="IPR020058">
    <property type="entry name" value="Glu/Gln-tRNA-synth_Ib_cat-dom"/>
</dbReference>
<dbReference type="STRING" id="1122181.GCA_000382265_01586"/>
<dbReference type="InterPro" id="IPR008925">
    <property type="entry name" value="aa_tRNA-synth_I_cd-bd_sf"/>
</dbReference>
<keyword evidence="5 8" id="KW-0067">ATP-binding</keyword>
<dbReference type="NCBIfam" id="TIGR00464">
    <property type="entry name" value="gltX_bact"/>
    <property type="match status" value="1"/>
</dbReference>
<evidence type="ECO:0000256" key="5">
    <source>
        <dbReference type="ARBA" id="ARBA00022840"/>
    </source>
</evidence>
<evidence type="ECO:0000256" key="3">
    <source>
        <dbReference type="ARBA" id="ARBA00022598"/>
    </source>
</evidence>
<comment type="subcellular location">
    <subcellularLocation>
        <location evidence="8">Cytoplasm</location>
    </subcellularLocation>
</comment>
<dbReference type="InterPro" id="IPR004527">
    <property type="entry name" value="Glu-tRNA-ligase_bac/mito"/>
</dbReference>
<dbReference type="Pfam" id="PF19269">
    <property type="entry name" value="Anticodon_2"/>
    <property type="match status" value="1"/>
</dbReference>
<feature type="short sequence motif" description="'KMSKS' region" evidence="8">
    <location>
        <begin position="238"/>
        <end position="242"/>
    </location>
</feature>
<name>A0A1Y0E8T4_9RHOB</name>
<dbReference type="Gene3D" id="3.40.50.620">
    <property type="entry name" value="HUPs"/>
    <property type="match status" value="1"/>
</dbReference>
<protein>
    <recommendedName>
        <fullName evidence="8">Glutamate--tRNA ligase</fullName>
        <ecNumber evidence="8">6.1.1.17</ecNumber>
    </recommendedName>
    <alternativeName>
        <fullName evidence="8">Glutamyl-tRNA synthetase</fullName>
        <shortName evidence="8">GluRS</shortName>
    </alternativeName>
</protein>
<proteinExistence type="inferred from homology"/>
<dbReference type="AlphaFoldDB" id="A0A1Y0E8T4"/>
<feature type="binding site" evidence="8">
    <location>
        <position position="241"/>
    </location>
    <ligand>
        <name>ATP</name>
        <dbReference type="ChEBI" id="CHEBI:30616"/>
    </ligand>
</feature>
<evidence type="ECO:0000256" key="7">
    <source>
        <dbReference type="ARBA" id="ARBA00023146"/>
    </source>
</evidence>
<feature type="short sequence motif" description="'HIGH' region" evidence="8">
    <location>
        <begin position="8"/>
        <end position="18"/>
    </location>
</feature>
<dbReference type="PANTHER" id="PTHR43311">
    <property type="entry name" value="GLUTAMATE--TRNA LIGASE"/>
    <property type="match status" value="1"/>
</dbReference>
<dbReference type="PANTHER" id="PTHR43311:SF2">
    <property type="entry name" value="GLUTAMATE--TRNA LIGASE, MITOCHONDRIAL-RELATED"/>
    <property type="match status" value="1"/>
</dbReference>
<dbReference type="EC" id="6.1.1.17" evidence="8"/>
<dbReference type="InterPro" id="IPR045462">
    <property type="entry name" value="aa-tRNA-synth_I_cd-bd"/>
</dbReference>
<evidence type="ECO:0000256" key="1">
    <source>
        <dbReference type="ARBA" id="ARBA00007894"/>
    </source>
</evidence>
<dbReference type="Proteomes" id="UP000195273">
    <property type="component" value="Chromosome"/>
</dbReference>
<dbReference type="InterPro" id="IPR049940">
    <property type="entry name" value="GluQ/Sye"/>
</dbReference>
<comment type="subunit">
    <text evidence="8">Monomer.</text>
</comment>
<keyword evidence="7 8" id="KW-0030">Aminoacyl-tRNA synthetase</keyword>
<keyword evidence="12" id="KW-1185">Reference proteome</keyword>
<comment type="caution">
    <text evidence="8">Lacks conserved residue(s) required for the propagation of feature annotation.</text>
</comment>
<dbReference type="Gene3D" id="1.10.10.350">
    <property type="match status" value="1"/>
</dbReference>
<dbReference type="GO" id="GO:0005524">
    <property type="term" value="F:ATP binding"/>
    <property type="evidence" value="ECO:0007669"/>
    <property type="project" value="UniProtKB-UniRule"/>
</dbReference>
<dbReference type="InterPro" id="IPR014729">
    <property type="entry name" value="Rossmann-like_a/b/a_fold"/>
</dbReference>
<gene>
    <name evidence="11" type="primary">gltX1</name>
    <name evidence="8" type="synonym">gltX</name>
    <name evidence="11" type="ORF">LOKVESSMR4R_00581</name>
</gene>
<evidence type="ECO:0000256" key="4">
    <source>
        <dbReference type="ARBA" id="ARBA00022741"/>
    </source>
</evidence>
<keyword evidence="2 8" id="KW-0963">Cytoplasm</keyword>
<dbReference type="HAMAP" id="MF_00022">
    <property type="entry name" value="Glu_tRNA_synth_type1"/>
    <property type="match status" value="1"/>
</dbReference>
<dbReference type="InterPro" id="IPR020751">
    <property type="entry name" value="aa-tRNA-synth_I_codon-bd_sub2"/>
</dbReference>
<dbReference type="GO" id="GO:0006424">
    <property type="term" value="P:glutamyl-tRNA aminoacylation"/>
    <property type="evidence" value="ECO:0007669"/>
    <property type="project" value="UniProtKB-UniRule"/>
</dbReference>
<dbReference type="PRINTS" id="PR00987">
    <property type="entry name" value="TRNASYNTHGLU"/>
</dbReference>
<dbReference type="SUPFAM" id="SSF48163">
    <property type="entry name" value="An anticodon-binding domain of class I aminoacyl-tRNA synthetases"/>
    <property type="match status" value="1"/>
</dbReference>
<feature type="domain" description="Aminoacyl-tRNA synthetase class I anticodon-binding" evidence="10">
    <location>
        <begin position="339"/>
        <end position="433"/>
    </location>
</feature>
<organism evidence="11 12">
    <name type="scientific">Yoonia vestfoldensis</name>
    <dbReference type="NCBI Taxonomy" id="245188"/>
    <lineage>
        <taxon>Bacteria</taxon>
        <taxon>Pseudomonadati</taxon>
        <taxon>Pseudomonadota</taxon>
        <taxon>Alphaproteobacteria</taxon>
        <taxon>Rhodobacterales</taxon>
        <taxon>Paracoccaceae</taxon>
        <taxon>Yoonia</taxon>
    </lineage>
</organism>
<dbReference type="EMBL" id="CP021431">
    <property type="protein sequence ID" value="ART99917.1"/>
    <property type="molecule type" value="Genomic_DNA"/>
</dbReference>
<dbReference type="GO" id="GO:0000049">
    <property type="term" value="F:tRNA binding"/>
    <property type="evidence" value="ECO:0007669"/>
    <property type="project" value="InterPro"/>
</dbReference>
<dbReference type="SUPFAM" id="SSF52374">
    <property type="entry name" value="Nucleotidylyl transferase"/>
    <property type="match status" value="1"/>
</dbReference>
<dbReference type="GO" id="GO:0004818">
    <property type="term" value="F:glutamate-tRNA ligase activity"/>
    <property type="evidence" value="ECO:0007669"/>
    <property type="project" value="UniProtKB-UniRule"/>
</dbReference>
<dbReference type="GO" id="GO:0005737">
    <property type="term" value="C:cytoplasm"/>
    <property type="evidence" value="ECO:0007669"/>
    <property type="project" value="UniProtKB-SubCell"/>
</dbReference>
<evidence type="ECO:0000259" key="9">
    <source>
        <dbReference type="Pfam" id="PF00749"/>
    </source>
</evidence>
<dbReference type="RefSeq" id="WP_087206219.1">
    <property type="nucleotide sequence ID" value="NZ_CP021431.1"/>
</dbReference>
<dbReference type="InterPro" id="IPR000924">
    <property type="entry name" value="Glu/Gln-tRNA-synth"/>
</dbReference>
<comment type="catalytic activity">
    <reaction evidence="8">
        <text>tRNA(Glu) + L-glutamate + ATP = L-glutamyl-tRNA(Glu) + AMP + diphosphate</text>
        <dbReference type="Rhea" id="RHEA:23540"/>
        <dbReference type="Rhea" id="RHEA-COMP:9663"/>
        <dbReference type="Rhea" id="RHEA-COMP:9680"/>
        <dbReference type="ChEBI" id="CHEBI:29985"/>
        <dbReference type="ChEBI" id="CHEBI:30616"/>
        <dbReference type="ChEBI" id="CHEBI:33019"/>
        <dbReference type="ChEBI" id="CHEBI:78442"/>
        <dbReference type="ChEBI" id="CHEBI:78520"/>
        <dbReference type="ChEBI" id="CHEBI:456215"/>
        <dbReference type="EC" id="6.1.1.17"/>
    </reaction>
</comment>
<keyword evidence="4 8" id="KW-0547">Nucleotide-binding</keyword>
<dbReference type="PROSITE" id="PS00178">
    <property type="entry name" value="AA_TRNA_LIGASE_I"/>
    <property type="match status" value="1"/>
</dbReference>
<accession>A0A1Y0E8T4</accession>
<dbReference type="InterPro" id="IPR001412">
    <property type="entry name" value="aa-tRNA-synth_I_CS"/>
</dbReference>
<keyword evidence="6 8" id="KW-0648">Protein biosynthesis</keyword>
<evidence type="ECO:0000256" key="2">
    <source>
        <dbReference type="ARBA" id="ARBA00022490"/>
    </source>
</evidence>
<feature type="domain" description="Glutamyl/glutaminyl-tRNA synthetase class Ib catalytic" evidence="9">
    <location>
        <begin position="3"/>
        <end position="303"/>
    </location>
</feature>